<keyword evidence="2" id="KW-1185">Reference proteome</keyword>
<proteinExistence type="predicted"/>
<gene>
    <name evidence="1" type="ORF">GD597_02215</name>
</gene>
<dbReference type="Proteomes" id="UP000598971">
    <property type="component" value="Unassembled WGS sequence"/>
</dbReference>
<dbReference type="EMBL" id="WHPF01000002">
    <property type="protein sequence ID" value="NNV54257.1"/>
    <property type="molecule type" value="Genomic_DNA"/>
</dbReference>
<protein>
    <submittedName>
        <fullName evidence="1">Uncharacterized protein</fullName>
    </submittedName>
</protein>
<sequence>MTSLSAVGQTPPDSVVITINTYVNNFSDSDNIYHTDNFPIILDGKKYFLNDDRIAKSKILELLNELTNPGNTNNSLAKYELDTNWIKSNPANLLSLYSDRNRIDWNEQQKEFIFKKLTDLSFYNEELNDLLLSGQGYTMHHRYKNEYLIKFYNNGIISNEIKSRKYVWGYKMPWLNQSGDTLYNFNIETKLKDILSTKEKLKAPLKGEKLQKYLVNKIIDNNMASLYKLSAYSYQNEINELKSDFSVVSFEEVYGRGRYIWDEPKTMKIVLKNNLMYDNVSLVFLASKYGNTIYSRDSIKNDYTNYVNRIQSVKFISDYLKANPTSRLDIYYFNNKGINDYNIESVNKNPTTWARHDKWVESLRWSEKNNIKMTFDIDQSIKTSQQNDCGCNYRFDKSYIEKAIFFEINDATNSSSIWFLLPDNTVLLYIMDNLTALNFKRSDFNDNKEYGLIYPCAIFNSNGQKVPK</sequence>
<dbReference type="RefSeq" id="WP_171606186.1">
    <property type="nucleotide sequence ID" value="NZ_WHPF01000002.1"/>
</dbReference>
<comment type="caution">
    <text evidence="1">The sequence shown here is derived from an EMBL/GenBank/DDBJ whole genome shotgun (WGS) entry which is preliminary data.</text>
</comment>
<accession>A0A8J8JQ23</accession>
<organism evidence="1 2">
    <name type="scientific">Limnovirga soli</name>
    <dbReference type="NCBI Taxonomy" id="2656915"/>
    <lineage>
        <taxon>Bacteria</taxon>
        <taxon>Pseudomonadati</taxon>
        <taxon>Bacteroidota</taxon>
        <taxon>Chitinophagia</taxon>
        <taxon>Chitinophagales</taxon>
        <taxon>Chitinophagaceae</taxon>
        <taxon>Limnovirga</taxon>
    </lineage>
</organism>
<dbReference type="AlphaFoldDB" id="A0A8J8JQ23"/>
<evidence type="ECO:0000313" key="2">
    <source>
        <dbReference type="Proteomes" id="UP000598971"/>
    </source>
</evidence>
<name>A0A8J8JQ23_9BACT</name>
<reference evidence="1" key="1">
    <citation type="submission" date="2019-10" db="EMBL/GenBank/DDBJ databases">
        <title>Draft genome sequence of Panacibacter sp. KCS-6.</title>
        <authorList>
            <person name="Yim K.J."/>
        </authorList>
    </citation>
    <scope>NUCLEOTIDE SEQUENCE</scope>
    <source>
        <strain evidence="1">KCS-6</strain>
    </source>
</reference>
<evidence type="ECO:0000313" key="1">
    <source>
        <dbReference type="EMBL" id="NNV54257.1"/>
    </source>
</evidence>